<dbReference type="PROSITE" id="PS00699">
    <property type="entry name" value="NITROGENASE_1_1"/>
    <property type="match status" value="1"/>
</dbReference>
<dbReference type="GO" id="GO:0065003">
    <property type="term" value="P:protein-containing complex assembly"/>
    <property type="evidence" value="ECO:0007669"/>
    <property type="project" value="InterPro"/>
</dbReference>
<dbReference type="PROSITE" id="PS00090">
    <property type="entry name" value="NITROGENASE_1_2"/>
    <property type="match status" value="1"/>
</dbReference>
<dbReference type="InterPro" id="IPR000318">
    <property type="entry name" value="Nase_comp1_CS"/>
</dbReference>
<feature type="compositionally biased region" description="Low complexity" evidence="7">
    <location>
        <begin position="10"/>
        <end position="29"/>
    </location>
</feature>
<dbReference type="AlphaFoldDB" id="A0A934V2X9"/>
<dbReference type="Pfam" id="PF00148">
    <property type="entry name" value="Oxidored_nitro"/>
    <property type="match status" value="1"/>
</dbReference>
<comment type="similarity">
    <text evidence="3 6">Belongs to the NifD/NifK/NifE/NifN family.</text>
</comment>
<evidence type="ECO:0000256" key="3">
    <source>
        <dbReference type="ARBA" id="ARBA00011002"/>
    </source>
</evidence>
<reference evidence="9" key="2">
    <citation type="journal article" date="2020" name="Microorganisms">
        <title>Osmotic Adaptation and Compatible Solute Biosynthesis of Phototrophic Bacteria as Revealed from Genome Analyses.</title>
        <authorList>
            <person name="Imhoff J.F."/>
            <person name="Rahn T."/>
            <person name="Kunzel S."/>
            <person name="Keller A."/>
            <person name="Neulinger S.C."/>
        </authorList>
    </citation>
    <scope>NUCLEOTIDE SEQUENCE</scope>
    <source>
        <strain evidence="9">DSM 9154</strain>
    </source>
</reference>
<evidence type="ECO:0000256" key="7">
    <source>
        <dbReference type="SAM" id="MobiDB-lite"/>
    </source>
</evidence>
<proteinExistence type="inferred from homology"/>
<dbReference type="Gene3D" id="3.40.50.12380">
    <property type="entry name" value="Nitrogenase MoFe cofactor biosynthesis protein NifE, C-terminal"/>
    <property type="match status" value="1"/>
</dbReference>
<evidence type="ECO:0000313" key="9">
    <source>
        <dbReference type="EMBL" id="MBK1698984.1"/>
    </source>
</evidence>
<gene>
    <name evidence="9" type="ORF">CKO21_17210</name>
</gene>
<dbReference type="InterPro" id="IPR005973">
    <property type="entry name" value="NifE"/>
</dbReference>
<comment type="caution">
    <text evidence="9">The sequence shown here is derived from an EMBL/GenBank/DDBJ whole genome shotgun (WGS) entry which is preliminary data.</text>
</comment>
<evidence type="ECO:0000313" key="10">
    <source>
        <dbReference type="Proteomes" id="UP000778970"/>
    </source>
</evidence>
<dbReference type="Gene3D" id="3.40.50.1980">
    <property type="entry name" value="Nitrogenase molybdenum iron protein domain"/>
    <property type="match status" value="1"/>
</dbReference>
<evidence type="ECO:0000259" key="8">
    <source>
        <dbReference type="Pfam" id="PF00148"/>
    </source>
</evidence>
<evidence type="ECO:0000256" key="5">
    <source>
        <dbReference type="ARBA" id="ARBA00023231"/>
    </source>
</evidence>
<evidence type="ECO:0000256" key="6">
    <source>
        <dbReference type="RuleBase" id="RU004021"/>
    </source>
</evidence>
<dbReference type="PANTHER" id="PTHR42956">
    <property type="entry name" value="NITROGENASE IRON-MOLYBDENUM COFACTOR BIOSYNTHESIS PROTEIN NIFE"/>
    <property type="match status" value="1"/>
</dbReference>
<feature type="region of interest" description="Disordered" evidence="7">
    <location>
        <begin position="1"/>
        <end position="29"/>
    </location>
</feature>
<dbReference type="SUPFAM" id="SSF53807">
    <property type="entry name" value="Helical backbone' metal receptor"/>
    <property type="match status" value="1"/>
</dbReference>
<organism evidence="9 10">
    <name type="scientific">Rhodovibrio salinarum</name>
    <dbReference type="NCBI Taxonomy" id="1087"/>
    <lineage>
        <taxon>Bacteria</taxon>
        <taxon>Pseudomonadati</taxon>
        <taxon>Pseudomonadota</taxon>
        <taxon>Alphaproteobacteria</taxon>
        <taxon>Rhodospirillales</taxon>
        <taxon>Rhodovibrionaceae</taxon>
        <taxon>Rhodovibrio</taxon>
    </lineage>
</organism>
<accession>A0A934V2X9</accession>
<feature type="domain" description="Nitrogenase/oxidoreductase component 1" evidence="8">
    <location>
        <begin position="39"/>
        <end position="438"/>
    </location>
</feature>
<comment type="pathway">
    <text evidence="2">Cofactor biosynthesis; Fe-Mo cofactor biosynthesis.</text>
</comment>
<dbReference type="PANTHER" id="PTHR42956:SF1">
    <property type="entry name" value="NITROGENASE IRON-MOLYBDENUM COFACTOR BIOSYNTHESIS PROTEIN NIFE"/>
    <property type="match status" value="1"/>
</dbReference>
<keyword evidence="10" id="KW-1185">Reference proteome</keyword>
<evidence type="ECO:0000256" key="1">
    <source>
        <dbReference type="ARBA" id="ARBA00003171"/>
    </source>
</evidence>
<comment type="function">
    <text evidence="1">This protein may play a role in the biosynthesis of the prosthetic group of nitrogenase (FeMo cofactor).</text>
</comment>
<evidence type="ECO:0000256" key="4">
    <source>
        <dbReference type="ARBA" id="ARBA00013280"/>
    </source>
</evidence>
<keyword evidence="5 6" id="KW-0535">Nitrogen fixation</keyword>
<evidence type="ECO:0000256" key="2">
    <source>
        <dbReference type="ARBA" id="ARBA00005155"/>
    </source>
</evidence>
<dbReference type="Proteomes" id="UP000778970">
    <property type="component" value="Unassembled WGS sequence"/>
</dbReference>
<protein>
    <recommendedName>
        <fullName evidence="4">Nitrogenase iron-molybdenum cofactor biosynthesis protein NifE</fullName>
    </recommendedName>
</protein>
<dbReference type="RefSeq" id="WP_027289750.1">
    <property type="nucleotide sequence ID" value="NZ_NRRE01000033.1"/>
</dbReference>
<sequence length="456" mass="48858">MAVETGVQDTPATARPRAPRPGCGARTAKPTPGAAAGGCAFDGAKVALQPIVDAAHVVHGPIGCEGNNWDNRHAASSGPDLYRRGLTTDLGELDVIGGGEAKLRAAINQAITQFDPPAVFVYQTCVSALIGDDIQAICHAAAARHGRPVIPVEAAGFSGSKNQGNRMAGQALLDHVIGTREPAYTTATDITLIAEYNIVGELWQLTPLFERLGIRLLSCITGDARFQEVAQAHRARAAMVICAQAMGGVGRQLQERWGVPYFEGSFHGLAATAKALRNLARLLTDRGAPADLPARTEDLIAEQEAEVARRFAPLRDRLAGRRVLLYTGGHKSWALVAALKEMGMEVIGTSVRKATENDKARAQDLLGSDGTLFGAIPQPEMYRMLRAGEADILLSGGRTQFVALKARKPWLDTNQERHHGYAGYAGFLTLAEQIDRTLHAPVWAQINRPAPWEVEP</sequence>
<name>A0A934V2X9_9PROT</name>
<reference evidence="9" key="1">
    <citation type="submission" date="2017-08" db="EMBL/GenBank/DDBJ databases">
        <authorList>
            <person name="Imhoff J.F."/>
            <person name="Rahn T."/>
            <person name="Kuenzel S."/>
            <person name="Neulinger S.C."/>
        </authorList>
    </citation>
    <scope>NUCLEOTIDE SEQUENCE</scope>
    <source>
        <strain evidence="9">DSM 9154</strain>
    </source>
</reference>
<dbReference type="NCBIfam" id="TIGR01283">
    <property type="entry name" value="nifE"/>
    <property type="match status" value="1"/>
</dbReference>
<dbReference type="GO" id="GO:0016163">
    <property type="term" value="F:nitrogenase activity"/>
    <property type="evidence" value="ECO:0007669"/>
    <property type="project" value="InterPro"/>
</dbReference>
<dbReference type="EMBL" id="NRRE01000033">
    <property type="protein sequence ID" value="MBK1698984.1"/>
    <property type="molecule type" value="Genomic_DNA"/>
</dbReference>
<dbReference type="InterPro" id="IPR000510">
    <property type="entry name" value="Nase/OxRdtase_comp1"/>
</dbReference>
<dbReference type="InterPro" id="IPR049939">
    <property type="entry name" value="NifE-like"/>
</dbReference>